<dbReference type="SMART" id="SM00387">
    <property type="entry name" value="HATPase_c"/>
    <property type="match status" value="1"/>
</dbReference>
<dbReference type="PROSITE" id="PS50885">
    <property type="entry name" value="HAMP"/>
    <property type="match status" value="1"/>
</dbReference>
<evidence type="ECO:0000256" key="8">
    <source>
        <dbReference type="SAM" id="Phobius"/>
    </source>
</evidence>
<keyword evidence="6 11" id="KW-0418">Kinase</keyword>
<comment type="subcellular location">
    <subcellularLocation>
        <location evidence="2">Membrane</location>
    </subcellularLocation>
</comment>
<dbReference type="Gene3D" id="1.10.287.130">
    <property type="match status" value="1"/>
</dbReference>
<dbReference type="InterPro" id="IPR036890">
    <property type="entry name" value="HATPase_C_sf"/>
</dbReference>
<dbReference type="Pfam" id="PF00672">
    <property type="entry name" value="HAMP"/>
    <property type="match status" value="1"/>
</dbReference>
<reference evidence="12" key="1">
    <citation type="journal article" date="2019" name="Int. J. Syst. Evol. Microbiol.">
        <title>The Global Catalogue of Microorganisms (GCM) 10K type strain sequencing project: providing services to taxonomists for standard genome sequencing and annotation.</title>
        <authorList>
            <consortium name="The Broad Institute Genomics Platform"/>
            <consortium name="The Broad Institute Genome Sequencing Center for Infectious Disease"/>
            <person name="Wu L."/>
            <person name="Ma J."/>
        </authorList>
    </citation>
    <scope>NUCLEOTIDE SEQUENCE [LARGE SCALE GENOMIC DNA]</scope>
    <source>
        <strain evidence="12">JCM 31890</strain>
    </source>
</reference>
<keyword evidence="7" id="KW-0902">Two-component regulatory system</keyword>
<dbReference type="InterPro" id="IPR050736">
    <property type="entry name" value="Sensor_HK_Regulatory"/>
</dbReference>
<dbReference type="InterPro" id="IPR003661">
    <property type="entry name" value="HisK_dim/P_dom"/>
</dbReference>
<dbReference type="InterPro" id="IPR036097">
    <property type="entry name" value="HisK_dim/P_sf"/>
</dbReference>
<dbReference type="SMART" id="SM00388">
    <property type="entry name" value="HisKA"/>
    <property type="match status" value="1"/>
</dbReference>
<dbReference type="PANTHER" id="PTHR43711">
    <property type="entry name" value="TWO-COMPONENT HISTIDINE KINASE"/>
    <property type="match status" value="1"/>
</dbReference>
<dbReference type="InterPro" id="IPR005467">
    <property type="entry name" value="His_kinase_dom"/>
</dbReference>
<gene>
    <name evidence="11" type="ORF">GCM10023090_23520</name>
</gene>
<dbReference type="SUPFAM" id="SSF47384">
    <property type="entry name" value="Homodimeric domain of signal transducing histidine kinase"/>
    <property type="match status" value="1"/>
</dbReference>
<evidence type="ECO:0000256" key="7">
    <source>
        <dbReference type="ARBA" id="ARBA00023012"/>
    </source>
</evidence>
<evidence type="ECO:0000313" key="12">
    <source>
        <dbReference type="Proteomes" id="UP001501788"/>
    </source>
</evidence>
<dbReference type="InterPro" id="IPR003594">
    <property type="entry name" value="HATPase_dom"/>
</dbReference>
<evidence type="ECO:0000256" key="5">
    <source>
        <dbReference type="ARBA" id="ARBA00022679"/>
    </source>
</evidence>
<dbReference type="PANTHER" id="PTHR43711:SF1">
    <property type="entry name" value="HISTIDINE KINASE 1"/>
    <property type="match status" value="1"/>
</dbReference>
<evidence type="ECO:0000256" key="1">
    <source>
        <dbReference type="ARBA" id="ARBA00000085"/>
    </source>
</evidence>
<comment type="caution">
    <text evidence="11">The sequence shown here is derived from an EMBL/GenBank/DDBJ whole genome shotgun (WGS) entry which is preliminary data.</text>
</comment>
<proteinExistence type="predicted"/>
<dbReference type="CDD" id="cd06225">
    <property type="entry name" value="HAMP"/>
    <property type="match status" value="1"/>
</dbReference>
<dbReference type="Gene3D" id="6.10.340.10">
    <property type="match status" value="1"/>
</dbReference>
<evidence type="ECO:0000256" key="3">
    <source>
        <dbReference type="ARBA" id="ARBA00012438"/>
    </source>
</evidence>
<dbReference type="CDD" id="cd00082">
    <property type="entry name" value="HisKA"/>
    <property type="match status" value="1"/>
</dbReference>
<dbReference type="EC" id="2.7.13.3" evidence="3"/>
<sequence>MQAMFRRRLSWVLIVLAACVVLQGLGAVWALREAERQVVRGRIASDILQRFVELSATKQRLRSWLTQHQIGAGGDLAERDALELRMRTLLDELLALAQAATAAGLDAADRSEHEARTEALQVLRHSVNTLGHAIREAPPLSPDAQAGEAWDALADVFERAEGRELRPLIAQSIAREHSAMARERAAADTSLARMQLLWIGMALALALAALGATVYFGRALRRPLDALVGGAQALRAGQLQHRIALPGRDEFADVGRSMDAMAEELEQHRQREAAQRHLLEAQVRERTEDLHRANESLQRTDLRRRQLLADISHELRTPTTAIRGEAEVTLRGPDRPATEYRDALRRIVDTSRQLGSVIDDLLAMARSDLDTLSLVRERIPLQQPLDDALRQATALAAASQVHLVAQGPGADGLQVDADPQRLAQLLLLLLDNAVRYSHPGGIVHWSVQPDTAGRMVELRVQDEGIGIAPDELPQVFERHFRGAAARRHRASGSGLGLPIARALAQAHGGTLVLISPAPAGEASPAGGTCAVLSLPLARDLPNEDPAAPGRT</sequence>
<dbReference type="InterPro" id="IPR004358">
    <property type="entry name" value="Sig_transdc_His_kin-like_C"/>
</dbReference>
<dbReference type="PROSITE" id="PS51257">
    <property type="entry name" value="PROKAR_LIPOPROTEIN"/>
    <property type="match status" value="1"/>
</dbReference>
<name>A0ABP8LC87_9BURK</name>
<keyword evidence="8" id="KW-1133">Transmembrane helix</keyword>
<dbReference type="CDD" id="cd00075">
    <property type="entry name" value="HATPase"/>
    <property type="match status" value="1"/>
</dbReference>
<dbReference type="Pfam" id="PF02518">
    <property type="entry name" value="HATPase_c"/>
    <property type="match status" value="1"/>
</dbReference>
<accession>A0ABP8LC87</accession>
<evidence type="ECO:0000259" key="10">
    <source>
        <dbReference type="PROSITE" id="PS50885"/>
    </source>
</evidence>
<protein>
    <recommendedName>
        <fullName evidence="3">histidine kinase</fullName>
        <ecNumber evidence="3">2.7.13.3</ecNumber>
    </recommendedName>
</protein>
<dbReference type="PRINTS" id="PR00344">
    <property type="entry name" value="BCTRLSENSOR"/>
</dbReference>
<dbReference type="SUPFAM" id="SSF158472">
    <property type="entry name" value="HAMP domain-like"/>
    <property type="match status" value="1"/>
</dbReference>
<keyword evidence="8" id="KW-0472">Membrane</keyword>
<evidence type="ECO:0000256" key="6">
    <source>
        <dbReference type="ARBA" id="ARBA00022777"/>
    </source>
</evidence>
<dbReference type="PROSITE" id="PS50109">
    <property type="entry name" value="HIS_KIN"/>
    <property type="match status" value="1"/>
</dbReference>
<dbReference type="SUPFAM" id="SSF55874">
    <property type="entry name" value="ATPase domain of HSP90 chaperone/DNA topoisomerase II/histidine kinase"/>
    <property type="match status" value="1"/>
</dbReference>
<dbReference type="InterPro" id="IPR003660">
    <property type="entry name" value="HAMP_dom"/>
</dbReference>
<evidence type="ECO:0000259" key="9">
    <source>
        <dbReference type="PROSITE" id="PS50109"/>
    </source>
</evidence>
<dbReference type="Proteomes" id="UP001501788">
    <property type="component" value="Unassembled WGS sequence"/>
</dbReference>
<dbReference type="SMART" id="SM00304">
    <property type="entry name" value="HAMP"/>
    <property type="match status" value="1"/>
</dbReference>
<comment type="catalytic activity">
    <reaction evidence="1">
        <text>ATP + protein L-histidine = ADP + protein N-phospho-L-histidine.</text>
        <dbReference type="EC" id="2.7.13.3"/>
    </reaction>
</comment>
<keyword evidence="5" id="KW-0808">Transferase</keyword>
<dbReference type="GO" id="GO:0016301">
    <property type="term" value="F:kinase activity"/>
    <property type="evidence" value="ECO:0007669"/>
    <property type="project" value="UniProtKB-KW"/>
</dbReference>
<organism evidence="11 12">
    <name type="scientific">Acidovorax lacteus</name>
    <dbReference type="NCBI Taxonomy" id="1924988"/>
    <lineage>
        <taxon>Bacteria</taxon>
        <taxon>Pseudomonadati</taxon>
        <taxon>Pseudomonadota</taxon>
        <taxon>Betaproteobacteria</taxon>
        <taxon>Burkholderiales</taxon>
        <taxon>Comamonadaceae</taxon>
        <taxon>Acidovorax</taxon>
    </lineage>
</organism>
<dbReference type="Gene3D" id="3.30.565.10">
    <property type="entry name" value="Histidine kinase-like ATPase, C-terminal domain"/>
    <property type="match status" value="1"/>
</dbReference>
<evidence type="ECO:0000256" key="4">
    <source>
        <dbReference type="ARBA" id="ARBA00022553"/>
    </source>
</evidence>
<dbReference type="EMBL" id="BAABEX010000027">
    <property type="protein sequence ID" value="GAA4426929.1"/>
    <property type="molecule type" value="Genomic_DNA"/>
</dbReference>
<evidence type="ECO:0000313" key="11">
    <source>
        <dbReference type="EMBL" id="GAA4426929.1"/>
    </source>
</evidence>
<feature type="transmembrane region" description="Helical" evidence="8">
    <location>
        <begin position="196"/>
        <end position="217"/>
    </location>
</feature>
<keyword evidence="4" id="KW-0597">Phosphoprotein</keyword>
<feature type="domain" description="HAMP" evidence="10">
    <location>
        <begin position="218"/>
        <end position="270"/>
    </location>
</feature>
<keyword evidence="12" id="KW-1185">Reference proteome</keyword>
<keyword evidence="8" id="KW-0812">Transmembrane</keyword>
<evidence type="ECO:0000256" key="2">
    <source>
        <dbReference type="ARBA" id="ARBA00004370"/>
    </source>
</evidence>
<dbReference type="Pfam" id="PF00512">
    <property type="entry name" value="HisKA"/>
    <property type="match status" value="1"/>
</dbReference>
<feature type="domain" description="Histidine kinase" evidence="9">
    <location>
        <begin position="310"/>
        <end position="538"/>
    </location>
</feature>